<comment type="caution">
    <text evidence="2">The sequence shown here is derived from an EMBL/GenBank/DDBJ whole genome shotgun (WGS) entry which is preliminary data.</text>
</comment>
<reference evidence="2 3" key="1">
    <citation type="submission" date="2021-08" db="EMBL/GenBank/DDBJ databases">
        <title>Genomic Architecture of Streptomyces flavotricini NGL1 and Streptomyces erythrochromogenes HMS4 With Differential Plant Beneficial attributes and laccase production capabilities.</title>
        <authorList>
            <person name="Salwan R."/>
            <person name="Kaur R."/>
            <person name="Sharma V."/>
        </authorList>
    </citation>
    <scope>NUCLEOTIDE SEQUENCE [LARGE SCALE GENOMIC DNA]</scope>
    <source>
        <strain evidence="2 3">NGL1</strain>
    </source>
</reference>
<evidence type="ECO:0000256" key="1">
    <source>
        <dbReference type="SAM" id="MobiDB-lite"/>
    </source>
</evidence>
<dbReference type="RefSeq" id="WP_229337741.1">
    <property type="nucleotide sequence ID" value="NZ_JAINUL010000001.1"/>
</dbReference>
<organism evidence="2 3">
    <name type="scientific">Streptomyces flavotricini</name>
    <dbReference type="NCBI Taxonomy" id="66888"/>
    <lineage>
        <taxon>Bacteria</taxon>
        <taxon>Bacillati</taxon>
        <taxon>Actinomycetota</taxon>
        <taxon>Actinomycetes</taxon>
        <taxon>Kitasatosporales</taxon>
        <taxon>Streptomycetaceae</taxon>
        <taxon>Streptomyces</taxon>
    </lineage>
</organism>
<sequence length="62" mass="6238">MPIDPYAALNAMLRAEVTRYTPTAPKPPRRGTDGEDASAVPAPTAAVAATGAVNGSETPSEG</sequence>
<dbReference type="EMBL" id="JAINUL010000001">
    <property type="protein sequence ID" value="MCC0097010.1"/>
    <property type="molecule type" value="Genomic_DNA"/>
</dbReference>
<feature type="region of interest" description="Disordered" evidence="1">
    <location>
        <begin position="18"/>
        <end position="62"/>
    </location>
</feature>
<protein>
    <submittedName>
        <fullName evidence="2">Uncharacterized protein</fullName>
    </submittedName>
</protein>
<feature type="compositionally biased region" description="Low complexity" evidence="1">
    <location>
        <begin position="37"/>
        <end position="56"/>
    </location>
</feature>
<evidence type="ECO:0000313" key="2">
    <source>
        <dbReference type="EMBL" id="MCC0097010.1"/>
    </source>
</evidence>
<gene>
    <name evidence="2" type="ORF">K7B10_19880</name>
</gene>
<accession>A0ABS8E776</accession>
<name>A0ABS8E776_9ACTN</name>
<proteinExistence type="predicted"/>
<dbReference type="Proteomes" id="UP001520654">
    <property type="component" value="Unassembled WGS sequence"/>
</dbReference>
<evidence type="ECO:0000313" key="3">
    <source>
        <dbReference type="Proteomes" id="UP001520654"/>
    </source>
</evidence>
<keyword evidence="3" id="KW-1185">Reference proteome</keyword>